<organism evidence="1 2">
    <name type="scientific">Pseudonocardia parietis</name>
    <dbReference type="NCBI Taxonomy" id="570936"/>
    <lineage>
        <taxon>Bacteria</taxon>
        <taxon>Bacillati</taxon>
        <taxon>Actinomycetota</taxon>
        <taxon>Actinomycetes</taxon>
        <taxon>Pseudonocardiales</taxon>
        <taxon>Pseudonocardiaceae</taxon>
        <taxon>Pseudonocardia</taxon>
    </lineage>
</organism>
<name>A0ABS4VZW2_9PSEU</name>
<gene>
    <name evidence="1" type="ORF">JOF36_005192</name>
</gene>
<dbReference type="Proteomes" id="UP001519295">
    <property type="component" value="Unassembled WGS sequence"/>
</dbReference>
<keyword evidence="2" id="KW-1185">Reference proteome</keyword>
<protein>
    <submittedName>
        <fullName evidence="1">Uncharacterized protein</fullName>
    </submittedName>
</protein>
<proteinExistence type="predicted"/>
<accession>A0ABS4VZW2</accession>
<evidence type="ECO:0000313" key="1">
    <source>
        <dbReference type="EMBL" id="MBP2369496.1"/>
    </source>
</evidence>
<comment type="caution">
    <text evidence="1">The sequence shown here is derived from an EMBL/GenBank/DDBJ whole genome shotgun (WGS) entry which is preliminary data.</text>
</comment>
<evidence type="ECO:0000313" key="2">
    <source>
        <dbReference type="Proteomes" id="UP001519295"/>
    </source>
</evidence>
<reference evidence="1 2" key="1">
    <citation type="submission" date="2021-03" db="EMBL/GenBank/DDBJ databases">
        <title>Sequencing the genomes of 1000 actinobacteria strains.</title>
        <authorList>
            <person name="Klenk H.-P."/>
        </authorList>
    </citation>
    <scope>NUCLEOTIDE SEQUENCE [LARGE SCALE GENOMIC DNA]</scope>
    <source>
        <strain evidence="1 2">DSM 45256</strain>
    </source>
</reference>
<dbReference type="EMBL" id="JAGINU010000001">
    <property type="protein sequence ID" value="MBP2369496.1"/>
    <property type="molecule type" value="Genomic_DNA"/>
</dbReference>
<sequence length="60" mass="6496">MPDQLADVVPLCRAIRHDDLPGVHCPHCASPTVDDGWATVLPFGPLPRARQTRCPPATAR</sequence>
<dbReference type="RefSeq" id="WP_210031601.1">
    <property type="nucleotide sequence ID" value="NZ_JAGINU010000001.1"/>
</dbReference>